<keyword evidence="6 10" id="KW-1133">Transmembrane helix</keyword>
<feature type="signal peptide" evidence="11">
    <location>
        <begin position="1"/>
        <end position="17"/>
    </location>
</feature>
<dbReference type="PANTHER" id="PTHR45624">
    <property type="entry name" value="MITOCHONDRIAL BASIC AMINO ACIDS TRANSPORTER-RELATED"/>
    <property type="match status" value="1"/>
</dbReference>
<keyword evidence="11" id="KW-0732">Signal</keyword>
<feature type="transmembrane region" description="Helical" evidence="10">
    <location>
        <begin position="172"/>
        <end position="192"/>
    </location>
</feature>
<dbReference type="Pfam" id="PF00153">
    <property type="entry name" value="Mito_carr"/>
    <property type="match status" value="1"/>
</dbReference>
<feature type="chain" id="PRO_5047247333" description="Mitochondrial carrier" evidence="11">
    <location>
        <begin position="18"/>
        <end position="331"/>
    </location>
</feature>
<evidence type="ECO:0000256" key="10">
    <source>
        <dbReference type="SAM" id="Phobius"/>
    </source>
</evidence>
<dbReference type="SUPFAM" id="SSF103506">
    <property type="entry name" value="Mitochondrial carrier"/>
    <property type="match status" value="2"/>
</dbReference>
<evidence type="ECO:0000256" key="11">
    <source>
        <dbReference type="SAM" id="SignalP"/>
    </source>
</evidence>
<keyword evidence="3" id="KW-0813">Transport</keyword>
<evidence type="ECO:0000313" key="12">
    <source>
        <dbReference type="EMBL" id="KAL0574783.1"/>
    </source>
</evidence>
<keyword evidence="7" id="KW-0496">Mitochondrion</keyword>
<protein>
    <recommendedName>
        <fullName evidence="14">Mitochondrial carrier</fullName>
    </recommendedName>
</protein>
<evidence type="ECO:0000256" key="5">
    <source>
        <dbReference type="ARBA" id="ARBA00022737"/>
    </source>
</evidence>
<evidence type="ECO:0000256" key="8">
    <source>
        <dbReference type="ARBA" id="ARBA00023136"/>
    </source>
</evidence>
<evidence type="ECO:0000256" key="4">
    <source>
        <dbReference type="ARBA" id="ARBA00022692"/>
    </source>
</evidence>
<feature type="transmembrane region" description="Helical" evidence="10">
    <location>
        <begin position="115"/>
        <end position="137"/>
    </location>
</feature>
<evidence type="ECO:0000256" key="1">
    <source>
        <dbReference type="ARBA" id="ARBA00004225"/>
    </source>
</evidence>
<comment type="caution">
    <text evidence="12">The sequence shown here is derived from an EMBL/GenBank/DDBJ whole genome shotgun (WGS) entry which is preliminary data.</text>
</comment>
<dbReference type="InterPro" id="IPR023395">
    <property type="entry name" value="MCP_dom_sf"/>
</dbReference>
<gene>
    <name evidence="12" type="ORF">V5O48_007175</name>
</gene>
<feature type="region of interest" description="Disordered" evidence="9">
    <location>
        <begin position="252"/>
        <end position="271"/>
    </location>
</feature>
<evidence type="ECO:0000313" key="13">
    <source>
        <dbReference type="Proteomes" id="UP001465976"/>
    </source>
</evidence>
<evidence type="ECO:0000256" key="9">
    <source>
        <dbReference type="SAM" id="MobiDB-lite"/>
    </source>
</evidence>
<dbReference type="Proteomes" id="UP001465976">
    <property type="component" value="Unassembled WGS sequence"/>
</dbReference>
<sequence length="331" mass="37476">MRWIYPLLLHAASRVLALPFSGSIIRYRASYNPRHDAALTAESGLILERVGPVLDGFWHTLYRSYRLEGWAGLYKGSMPVILETLIIRGSLAFVKIHPAVPLVLIAAPQLAIPEAILFVFFYTLVELPMIVLTIRAITTPYKLCWSSPFQALDTLLSPAERLRPYILYKTPGLFVATALRTAFPLFFLHFVFDLATRSFTQEVGLAVFSAAIVLYVMAFLASTVLLTPLDVIVVRLALQRNRANSLELEPLEGEDDEGFGSESGVGSGRKRYSDTEDVLSLRNEYNRNRYMGFMDCFRTILAEEGWSALFRAWWYPLVAQVTTVMFYRALR</sequence>
<evidence type="ECO:0000256" key="6">
    <source>
        <dbReference type="ARBA" id="ARBA00022989"/>
    </source>
</evidence>
<evidence type="ECO:0000256" key="7">
    <source>
        <dbReference type="ARBA" id="ARBA00023128"/>
    </source>
</evidence>
<keyword evidence="5" id="KW-0677">Repeat</keyword>
<dbReference type="InterPro" id="IPR018108">
    <property type="entry name" value="MCP_transmembrane"/>
</dbReference>
<evidence type="ECO:0008006" key="14">
    <source>
        <dbReference type="Google" id="ProtNLM"/>
    </source>
</evidence>
<evidence type="ECO:0000256" key="3">
    <source>
        <dbReference type="ARBA" id="ARBA00022448"/>
    </source>
</evidence>
<accession>A0ABR3FHZ2</accession>
<keyword evidence="8 10" id="KW-0472">Membrane</keyword>
<dbReference type="Gene3D" id="1.50.40.10">
    <property type="entry name" value="Mitochondrial carrier domain"/>
    <property type="match status" value="1"/>
</dbReference>
<evidence type="ECO:0000256" key="2">
    <source>
        <dbReference type="ARBA" id="ARBA00006375"/>
    </source>
</evidence>
<keyword evidence="13" id="KW-1185">Reference proteome</keyword>
<name>A0ABR3FHZ2_9AGAR</name>
<proteinExistence type="inferred from homology"/>
<dbReference type="EMBL" id="JBAHYK010000365">
    <property type="protein sequence ID" value="KAL0574783.1"/>
    <property type="molecule type" value="Genomic_DNA"/>
</dbReference>
<feature type="transmembrane region" description="Helical" evidence="10">
    <location>
        <begin position="204"/>
        <end position="226"/>
    </location>
</feature>
<dbReference type="InterPro" id="IPR050567">
    <property type="entry name" value="Mitochondrial_Carrier"/>
</dbReference>
<comment type="subcellular location">
    <subcellularLocation>
        <location evidence="1">Mitochondrion membrane</location>
        <topology evidence="1">Multi-pass membrane protein</topology>
    </subcellularLocation>
</comment>
<reference evidence="12 13" key="1">
    <citation type="submission" date="2024-02" db="EMBL/GenBank/DDBJ databases">
        <title>A draft genome for the cacao thread blight pathogen Marasmius crinis-equi.</title>
        <authorList>
            <person name="Cohen S.P."/>
            <person name="Baruah I.K."/>
            <person name="Amoako-Attah I."/>
            <person name="Bukari Y."/>
            <person name="Meinhardt L.W."/>
            <person name="Bailey B.A."/>
        </authorList>
    </citation>
    <scope>NUCLEOTIDE SEQUENCE [LARGE SCALE GENOMIC DNA]</scope>
    <source>
        <strain evidence="12 13">GH-76</strain>
    </source>
</reference>
<keyword evidence="4 10" id="KW-0812">Transmembrane</keyword>
<organism evidence="12 13">
    <name type="scientific">Marasmius crinis-equi</name>
    <dbReference type="NCBI Taxonomy" id="585013"/>
    <lineage>
        <taxon>Eukaryota</taxon>
        <taxon>Fungi</taxon>
        <taxon>Dikarya</taxon>
        <taxon>Basidiomycota</taxon>
        <taxon>Agaricomycotina</taxon>
        <taxon>Agaricomycetes</taxon>
        <taxon>Agaricomycetidae</taxon>
        <taxon>Agaricales</taxon>
        <taxon>Marasmiineae</taxon>
        <taxon>Marasmiaceae</taxon>
        <taxon>Marasmius</taxon>
    </lineage>
</organism>
<comment type="similarity">
    <text evidence="2">Belongs to the mitochondrial carrier (TC 2.A.29) family.</text>
</comment>